<proteinExistence type="predicted"/>
<comment type="caution">
    <text evidence="1">The sequence shown here is derived from an EMBL/GenBank/DDBJ whole genome shotgun (WGS) entry which is preliminary data.</text>
</comment>
<accession>X1ER85</accession>
<organism evidence="1">
    <name type="scientific">marine sediment metagenome</name>
    <dbReference type="NCBI Taxonomy" id="412755"/>
    <lineage>
        <taxon>unclassified sequences</taxon>
        <taxon>metagenomes</taxon>
        <taxon>ecological metagenomes</taxon>
    </lineage>
</organism>
<dbReference type="AlphaFoldDB" id="X1ER85"/>
<feature type="non-terminal residue" evidence="1">
    <location>
        <position position="1"/>
    </location>
</feature>
<reference evidence="1" key="1">
    <citation type="journal article" date="2014" name="Front. Microbiol.">
        <title>High frequency of phylogenetically diverse reductive dehalogenase-homologous genes in deep subseafloor sedimentary metagenomes.</title>
        <authorList>
            <person name="Kawai M."/>
            <person name="Futagami T."/>
            <person name="Toyoda A."/>
            <person name="Takaki Y."/>
            <person name="Nishi S."/>
            <person name="Hori S."/>
            <person name="Arai W."/>
            <person name="Tsubouchi T."/>
            <person name="Morono Y."/>
            <person name="Uchiyama I."/>
            <person name="Ito T."/>
            <person name="Fujiyama A."/>
            <person name="Inagaki F."/>
            <person name="Takami H."/>
        </authorList>
    </citation>
    <scope>NUCLEOTIDE SEQUENCE</scope>
    <source>
        <strain evidence="1">Expedition CK06-06</strain>
    </source>
</reference>
<sequence length="61" mass="6157">ADQIIGGSINKAGGLVSVSARLIDVTTGRLLLTADLDRGGDIGEMLTAGIPTASIRTFISS</sequence>
<protein>
    <submittedName>
        <fullName evidence="1">Uncharacterized protein</fullName>
    </submittedName>
</protein>
<name>X1ER85_9ZZZZ</name>
<dbReference type="EMBL" id="BART01039719">
    <property type="protein sequence ID" value="GAH22835.1"/>
    <property type="molecule type" value="Genomic_DNA"/>
</dbReference>
<gene>
    <name evidence="1" type="ORF">S01H4_65109</name>
</gene>
<evidence type="ECO:0000313" key="1">
    <source>
        <dbReference type="EMBL" id="GAH22835.1"/>
    </source>
</evidence>